<dbReference type="Proteomes" id="UP000647491">
    <property type="component" value="Unassembled WGS sequence"/>
</dbReference>
<keyword evidence="4 8" id="KW-1003">Cell membrane</keyword>
<dbReference type="PANTHER" id="PTHR30269">
    <property type="entry name" value="TRANSMEMBRANE PROTEIN YFCA"/>
    <property type="match status" value="1"/>
</dbReference>
<keyword evidence="3" id="KW-0813">Transport</keyword>
<feature type="transmembrane region" description="Helical" evidence="8">
    <location>
        <begin position="193"/>
        <end position="220"/>
    </location>
</feature>
<evidence type="ECO:0000256" key="6">
    <source>
        <dbReference type="ARBA" id="ARBA00022989"/>
    </source>
</evidence>
<dbReference type="InterPro" id="IPR052017">
    <property type="entry name" value="TSUP"/>
</dbReference>
<comment type="subcellular location">
    <subcellularLocation>
        <location evidence="1 8">Cell membrane</location>
        <topology evidence="1 8">Multi-pass membrane protein</topology>
    </subcellularLocation>
</comment>
<dbReference type="EMBL" id="JACRTJ010000017">
    <property type="protein sequence ID" value="MBC8599120.1"/>
    <property type="molecule type" value="Genomic_DNA"/>
</dbReference>
<dbReference type="InterPro" id="IPR002781">
    <property type="entry name" value="TM_pro_TauE-like"/>
</dbReference>
<feature type="transmembrane region" description="Helical" evidence="8">
    <location>
        <begin position="232"/>
        <end position="250"/>
    </location>
</feature>
<protein>
    <recommendedName>
        <fullName evidence="8">Probable membrane transporter protein</fullName>
    </recommendedName>
</protein>
<organism evidence="9 10">
    <name type="scientific">Enterocloster hominis</name>
    <name type="common">ex Liu et al. 2021</name>
    <dbReference type="NCBI Taxonomy" id="2763663"/>
    <lineage>
        <taxon>Bacteria</taxon>
        <taxon>Bacillati</taxon>
        <taxon>Bacillota</taxon>
        <taxon>Clostridia</taxon>
        <taxon>Lachnospirales</taxon>
        <taxon>Lachnospiraceae</taxon>
        <taxon>Enterocloster</taxon>
    </lineage>
</organism>
<evidence type="ECO:0000313" key="10">
    <source>
        <dbReference type="Proteomes" id="UP000647491"/>
    </source>
</evidence>
<proteinExistence type="inferred from homology"/>
<reference evidence="9 10" key="1">
    <citation type="submission" date="2020-08" db="EMBL/GenBank/DDBJ databases">
        <title>Genome public.</title>
        <authorList>
            <person name="Liu C."/>
            <person name="Sun Q."/>
        </authorList>
    </citation>
    <scope>NUCLEOTIDE SEQUENCE [LARGE SCALE GENOMIC DNA]</scope>
    <source>
        <strain evidence="9 10">BX10</strain>
    </source>
</reference>
<evidence type="ECO:0000313" key="9">
    <source>
        <dbReference type="EMBL" id="MBC8599120.1"/>
    </source>
</evidence>
<evidence type="ECO:0000256" key="3">
    <source>
        <dbReference type="ARBA" id="ARBA00022448"/>
    </source>
</evidence>
<sequence length="252" mass="27298">MEYVHNLIWLCPMLFVAGFIDSIAGGGGLIAMPAYMMCGMPMYYVYGCNKFQCAFGSTAAAYKYFKSGCLDLKITAVSAVSSFLCSFLGTRIIFYLTDAQIRSMLMVLLPLTAVLVIFVKNAWSYTAKEQSLTARNILMALITGMTIGLYDSLYGPGGGTIAMLLFTFLFHYDIRTSSGNAKMVLIVSNYTALISYILSGNVPFAIGIPCAVCNVLGNYIGADFAVKNGAKIIRPVMICVVVVLIVKLLLGK</sequence>
<accession>A0ABR7NSK6</accession>
<feature type="transmembrane region" description="Helical" evidence="8">
    <location>
        <begin position="101"/>
        <end position="120"/>
    </location>
</feature>
<evidence type="ECO:0000256" key="1">
    <source>
        <dbReference type="ARBA" id="ARBA00004651"/>
    </source>
</evidence>
<feature type="transmembrane region" description="Helical" evidence="8">
    <location>
        <begin position="7"/>
        <end position="31"/>
    </location>
</feature>
<keyword evidence="5 8" id="KW-0812">Transmembrane</keyword>
<evidence type="ECO:0000256" key="7">
    <source>
        <dbReference type="ARBA" id="ARBA00023136"/>
    </source>
</evidence>
<keyword evidence="6 8" id="KW-1133">Transmembrane helix</keyword>
<dbReference type="PANTHER" id="PTHR30269:SF0">
    <property type="entry name" value="MEMBRANE TRANSPORTER PROTEIN YFCA-RELATED"/>
    <property type="match status" value="1"/>
</dbReference>
<gene>
    <name evidence="9" type="ORF">H8708_07740</name>
</gene>
<dbReference type="RefSeq" id="WP_262427483.1">
    <property type="nucleotide sequence ID" value="NZ_JACRTJ010000017.1"/>
</dbReference>
<keyword evidence="7 8" id="KW-0472">Membrane</keyword>
<name>A0ABR7NSK6_9FIRM</name>
<evidence type="ECO:0000256" key="2">
    <source>
        <dbReference type="ARBA" id="ARBA00009142"/>
    </source>
</evidence>
<evidence type="ECO:0000256" key="4">
    <source>
        <dbReference type="ARBA" id="ARBA00022475"/>
    </source>
</evidence>
<comment type="similarity">
    <text evidence="2 8">Belongs to the 4-toluene sulfonate uptake permease (TSUP) (TC 2.A.102) family.</text>
</comment>
<evidence type="ECO:0000256" key="5">
    <source>
        <dbReference type="ARBA" id="ARBA00022692"/>
    </source>
</evidence>
<feature type="transmembrane region" description="Helical" evidence="8">
    <location>
        <begin position="156"/>
        <end position="172"/>
    </location>
</feature>
<feature type="transmembrane region" description="Helical" evidence="8">
    <location>
        <begin position="74"/>
        <end position="95"/>
    </location>
</feature>
<evidence type="ECO:0000256" key="8">
    <source>
        <dbReference type="RuleBase" id="RU363041"/>
    </source>
</evidence>
<dbReference type="Pfam" id="PF01925">
    <property type="entry name" value="TauE"/>
    <property type="match status" value="1"/>
</dbReference>
<comment type="caution">
    <text evidence="9">The sequence shown here is derived from an EMBL/GenBank/DDBJ whole genome shotgun (WGS) entry which is preliminary data.</text>
</comment>
<keyword evidence="10" id="KW-1185">Reference proteome</keyword>